<dbReference type="PATRIC" id="fig|28084.5.peg.1764"/>
<reference evidence="1 3" key="1">
    <citation type="submission" date="2015-11" db="EMBL/GenBank/DDBJ databases">
        <title>Genomic analysis of 38 Legionella species identifies large and diverse effector repertoires.</title>
        <authorList>
            <person name="Burstein D."/>
            <person name="Amaro F."/>
            <person name="Zusman T."/>
            <person name="Lifshitz Z."/>
            <person name="Cohen O."/>
            <person name="Gilbert J.A."/>
            <person name="Pupko T."/>
            <person name="Shuman H.A."/>
            <person name="Segal G."/>
        </authorList>
    </citation>
    <scope>NUCLEOTIDE SEQUENCE [LARGE SCALE GENOMIC DNA]</scope>
    <source>
        <strain evidence="1 3">ORW</strain>
    </source>
</reference>
<evidence type="ECO:0000313" key="2">
    <source>
        <dbReference type="EMBL" id="VEB37605.1"/>
    </source>
</evidence>
<dbReference type="RefSeq" id="WP_028380518.1">
    <property type="nucleotide sequence ID" value="NZ_CAAAIT010000001.1"/>
</dbReference>
<dbReference type="Proteomes" id="UP000054921">
    <property type="component" value="Unassembled WGS sequence"/>
</dbReference>
<dbReference type="Proteomes" id="UP000277577">
    <property type="component" value="Chromosome"/>
</dbReference>
<dbReference type="OrthoDB" id="5652507at2"/>
<keyword evidence="4" id="KW-1185">Reference proteome</keyword>
<dbReference type="AlphaFoldDB" id="A0A0W0S870"/>
<dbReference type="EMBL" id="LR134173">
    <property type="protein sequence ID" value="VEB37605.1"/>
    <property type="molecule type" value="Genomic_DNA"/>
</dbReference>
<name>A0A0W0S870_9GAMM</name>
<accession>A0A0W0S870</accession>
<protein>
    <submittedName>
        <fullName evidence="1">Uncharacterized protein</fullName>
    </submittedName>
</protein>
<evidence type="ECO:0000313" key="3">
    <source>
        <dbReference type="Proteomes" id="UP000054921"/>
    </source>
</evidence>
<evidence type="ECO:0000313" key="4">
    <source>
        <dbReference type="Proteomes" id="UP000277577"/>
    </source>
</evidence>
<reference evidence="2 4" key="2">
    <citation type="submission" date="2018-12" db="EMBL/GenBank/DDBJ databases">
        <authorList>
            <consortium name="Pathogen Informatics"/>
        </authorList>
    </citation>
    <scope>NUCLEOTIDE SEQUENCE [LARGE SCALE GENOMIC DNA]</scope>
    <source>
        <strain evidence="2 4">NCTC11976</strain>
    </source>
</reference>
<organism evidence="1 3">
    <name type="scientific">Legionella cherrii</name>
    <dbReference type="NCBI Taxonomy" id="28084"/>
    <lineage>
        <taxon>Bacteria</taxon>
        <taxon>Pseudomonadati</taxon>
        <taxon>Pseudomonadota</taxon>
        <taxon>Gammaproteobacteria</taxon>
        <taxon>Legionellales</taxon>
        <taxon>Legionellaceae</taxon>
        <taxon>Legionella</taxon>
    </lineage>
</organism>
<evidence type="ECO:0000313" key="1">
    <source>
        <dbReference type="EMBL" id="KTC79606.1"/>
    </source>
</evidence>
<gene>
    <name evidence="1" type="ORF">Lche_1626</name>
    <name evidence="2" type="ORF">NCTC11976_02301</name>
</gene>
<dbReference type="EMBL" id="LNXW01000013">
    <property type="protein sequence ID" value="KTC79606.1"/>
    <property type="molecule type" value="Genomic_DNA"/>
</dbReference>
<sequence length="243" mass="27841">MTKLNLEYATNGLRFFTQIQSANSIIRESKQNGSISTFNAEDENEIGRSSSYAAFPELRVKNTKITLDVFRRCLEDRGIKDAAFQNKILHMTLQSRACIHYAMNKIVDSLLYLENENPIWMSPYLPEYKIELQVVNNNSVDFIFKGIWQTLATDSQTGETVDAVETCVKINISRDVVAITSFELTKLSDMPNVTKAFERLEANQQNILMKLITFIRHILGYNSELRLEEQEENDPSWAPATNI</sequence>
<proteinExistence type="predicted"/>